<gene>
    <name evidence="1" type="ORF">H9623_12910</name>
</gene>
<evidence type="ECO:0000313" key="1">
    <source>
        <dbReference type="EMBL" id="MBE7701197.1"/>
    </source>
</evidence>
<dbReference type="RefSeq" id="WP_193720448.1">
    <property type="nucleotide sequence ID" value="NZ_JACSPN010000016.1"/>
</dbReference>
<evidence type="ECO:0000313" key="2">
    <source>
        <dbReference type="Proteomes" id="UP000822993"/>
    </source>
</evidence>
<sequence length="164" mass="17856">MTDDARNTFLEALAQWAWQGHRHGQDVVDAACDALVAGLDSPALRDLAGLYRDAPREVVQLTVADVVAELGLDLPVGRDALSRHLLGRQAEAVLAGRLSPRTFATWALRHFGYDVSGDLQGLVLAADEYESHTWHRIGDFPNASLAVLDDDVRRIAHALLAEPS</sequence>
<name>A0A9D5YZQ3_9CELL</name>
<proteinExistence type="predicted"/>
<protein>
    <submittedName>
        <fullName evidence="1">Uncharacterized protein</fullName>
    </submittedName>
</protein>
<keyword evidence="2" id="KW-1185">Reference proteome</keyword>
<accession>A0A9D5YZQ3</accession>
<dbReference type="EMBL" id="JACSPN010000016">
    <property type="protein sequence ID" value="MBE7701197.1"/>
    <property type="molecule type" value="Genomic_DNA"/>
</dbReference>
<dbReference type="AlphaFoldDB" id="A0A9D5YZQ3"/>
<reference evidence="1 2" key="1">
    <citation type="submission" date="2020-08" db="EMBL/GenBank/DDBJ databases">
        <title>A Genomic Blueprint of the Chicken Gut Microbiome.</title>
        <authorList>
            <person name="Gilroy R."/>
            <person name="Ravi A."/>
            <person name="Getino M."/>
            <person name="Pursley I."/>
            <person name="Horton D.L."/>
            <person name="Alikhan N.-F."/>
            <person name="Baker D."/>
            <person name="Gharbi K."/>
            <person name="Hall N."/>
            <person name="Watson M."/>
            <person name="Adriaenssens E.M."/>
            <person name="Foster-Nyarko E."/>
            <person name="Jarju S."/>
            <person name="Secka A."/>
            <person name="Antonio M."/>
            <person name="Oren A."/>
            <person name="Chaudhuri R."/>
            <person name="La Ragione R.M."/>
            <person name="Hildebrand F."/>
            <person name="Pallen M.J."/>
        </authorList>
    </citation>
    <scope>NUCLEOTIDE SEQUENCE [LARGE SCALE GENOMIC DNA]</scope>
    <source>
        <strain evidence="1 2">Sa1BUA8</strain>
    </source>
</reference>
<dbReference type="Proteomes" id="UP000822993">
    <property type="component" value="Unassembled WGS sequence"/>
</dbReference>
<comment type="caution">
    <text evidence="1">The sequence shown here is derived from an EMBL/GenBank/DDBJ whole genome shotgun (WGS) entry which is preliminary data.</text>
</comment>
<organism evidence="1 2">
    <name type="scientific">Oerskovia douganii</name>
    <dbReference type="NCBI Taxonomy" id="2762210"/>
    <lineage>
        <taxon>Bacteria</taxon>
        <taxon>Bacillati</taxon>
        <taxon>Actinomycetota</taxon>
        <taxon>Actinomycetes</taxon>
        <taxon>Micrococcales</taxon>
        <taxon>Cellulomonadaceae</taxon>
        <taxon>Oerskovia</taxon>
    </lineage>
</organism>